<dbReference type="OrthoDB" id="416741at2759"/>
<evidence type="ECO:0000313" key="5">
    <source>
        <dbReference type="Proteomes" id="UP000075714"/>
    </source>
</evidence>
<organism evidence="4 5">
    <name type="scientific">Gonium pectorale</name>
    <name type="common">Green alga</name>
    <dbReference type="NCBI Taxonomy" id="33097"/>
    <lineage>
        <taxon>Eukaryota</taxon>
        <taxon>Viridiplantae</taxon>
        <taxon>Chlorophyta</taxon>
        <taxon>core chlorophytes</taxon>
        <taxon>Chlorophyceae</taxon>
        <taxon>CS clade</taxon>
        <taxon>Chlamydomonadales</taxon>
        <taxon>Volvocaceae</taxon>
        <taxon>Gonium</taxon>
    </lineage>
</organism>
<feature type="region of interest" description="Disordered" evidence="2">
    <location>
        <begin position="198"/>
        <end position="220"/>
    </location>
</feature>
<proteinExistence type="predicted"/>
<protein>
    <recommendedName>
        <fullName evidence="3">RNase III domain-containing protein</fullName>
    </recommendedName>
</protein>
<evidence type="ECO:0000256" key="1">
    <source>
        <dbReference type="ARBA" id="ARBA00022801"/>
    </source>
</evidence>
<evidence type="ECO:0000259" key="3">
    <source>
        <dbReference type="PROSITE" id="PS50142"/>
    </source>
</evidence>
<sequence>MRQLREVDALELLQQGNPQFPWDLRPRDLGVYQRAFVHSSFCLRNHEQWLRTHQRGLNQPPESGWVPLQPESNLMLEWLGDSVLQLLVTDLLLERHPGQTEDCTIGKLSSMRASIVCNESLGRLMLNMGWHKKLLIDANLERAGGRTNKELLANCFEALVGAVYTDLGHAACRWWLAALLGECLGPVPGATASAVPAAVGPGLPPQGPPAIVQQQPQQQQDRALTQQQGKVEAAISFDAVVNRFSDGAELSWLVPYSSTHATLRNPAKDRDAPQRKLTQQHLQALIVRPEQVKVLHIPTGTLTRSTVTPPPGGLLTVSHLMDTVSAWYSANPGREYTLRSRGVDPYDLITGAETGSHNLIFKCLTPCGPGEAYVTTWDQ</sequence>
<keyword evidence="5" id="KW-1185">Reference proteome</keyword>
<feature type="compositionally biased region" description="Low complexity" evidence="2">
    <location>
        <begin position="209"/>
        <end position="220"/>
    </location>
</feature>
<dbReference type="InterPro" id="IPR000999">
    <property type="entry name" value="RNase_III_dom"/>
</dbReference>
<dbReference type="Pfam" id="PF00636">
    <property type="entry name" value="Ribonuclease_3"/>
    <property type="match status" value="1"/>
</dbReference>
<dbReference type="Gene3D" id="1.10.1520.10">
    <property type="entry name" value="Ribonuclease III domain"/>
    <property type="match status" value="1"/>
</dbReference>
<keyword evidence="1" id="KW-0378">Hydrolase</keyword>
<gene>
    <name evidence="4" type="ORF">GPECTOR_3g353</name>
</gene>
<dbReference type="InterPro" id="IPR036389">
    <property type="entry name" value="RNase_III_sf"/>
</dbReference>
<comment type="caution">
    <text evidence="4">The sequence shown here is derived from an EMBL/GenBank/DDBJ whole genome shotgun (WGS) entry which is preliminary data.</text>
</comment>
<reference evidence="5" key="1">
    <citation type="journal article" date="2016" name="Nat. Commun.">
        <title>The Gonium pectorale genome demonstrates co-option of cell cycle regulation during the evolution of multicellularity.</title>
        <authorList>
            <person name="Hanschen E.R."/>
            <person name="Marriage T.N."/>
            <person name="Ferris P.J."/>
            <person name="Hamaji T."/>
            <person name="Toyoda A."/>
            <person name="Fujiyama A."/>
            <person name="Neme R."/>
            <person name="Noguchi H."/>
            <person name="Minakuchi Y."/>
            <person name="Suzuki M."/>
            <person name="Kawai-Toyooka H."/>
            <person name="Smith D.R."/>
            <person name="Sparks H."/>
            <person name="Anderson J."/>
            <person name="Bakaric R."/>
            <person name="Luria V."/>
            <person name="Karger A."/>
            <person name="Kirschner M.W."/>
            <person name="Durand P.M."/>
            <person name="Michod R.E."/>
            <person name="Nozaki H."/>
            <person name="Olson B.J."/>
        </authorList>
    </citation>
    <scope>NUCLEOTIDE SEQUENCE [LARGE SCALE GENOMIC DNA]</scope>
    <source>
        <strain evidence="5">NIES-2863</strain>
    </source>
</reference>
<dbReference type="PANTHER" id="PTHR14950">
    <property type="entry name" value="DICER-RELATED"/>
    <property type="match status" value="1"/>
</dbReference>
<dbReference type="SUPFAM" id="SSF69065">
    <property type="entry name" value="RNase III domain-like"/>
    <property type="match status" value="1"/>
</dbReference>
<dbReference type="Proteomes" id="UP000075714">
    <property type="component" value="Unassembled WGS sequence"/>
</dbReference>
<dbReference type="AlphaFoldDB" id="A0A150H0W9"/>
<evidence type="ECO:0000256" key="2">
    <source>
        <dbReference type="SAM" id="MobiDB-lite"/>
    </source>
</evidence>
<dbReference type="STRING" id="33097.A0A150H0W9"/>
<dbReference type="SMART" id="SM00535">
    <property type="entry name" value="RIBOc"/>
    <property type="match status" value="1"/>
</dbReference>
<feature type="domain" description="RNase III" evidence="3">
    <location>
        <begin position="13"/>
        <end position="168"/>
    </location>
</feature>
<accession>A0A150H0W9</accession>
<name>A0A150H0W9_GONPE</name>
<dbReference type="GO" id="GO:0006396">
    <property type="term" value="P:RNA processing"/>
    <property type="evidence" value="ECO:0007669"/>
    <property type="project" value="InterPro"/>
</dbReference>
<dbReference type="EMBL" id="LSYV01000004">
    <property type="protein sequence ID" value="KXZ55210.1"/>
    <property type="molecule type" value="Genomic_DNA"/>
</dbReference>
<evidence type="ECO:0000313" key="4">
    <source>
        <dbReference type="EMBL" id="KXZ55210.1"/>
    </source>
</evidence>
<dbReference type="PROSITE" id="PS50142">
    <property type="entry name" value="RNASE_3_2"/>
    <property type="match status" value="1"/>
</dbReference>
<dbReference type="CDD" id="cd00593">
    <property type="entry name" value="RIBOc"/>
    <property type="match status" value="1"/>
</dbReference>
<dbReference type="GO" id="GO:0004525">
    <property type="term" value="F:ribonuclease III activity"/>
    <property type="evidence" value="ECO:0007669"/>
    <property type="project" value="InterPro"/>
</dbReference>